<dbReference type="RefSeq" id="WP_253745231.1">
    <property type="nucleotide sequence ID" value="NZ_BAABKA010000067.1"/>
</dbReference>
<evidence type="ECO:0000313" key="2">
    <source>
        <dbReference type="Proteomes" id="UP001139648"/>
    </source>
</evidence>
<name>A0A9X2K3H2_9ACTN</name>
<dbReference type="AlphaFoldDB" id="A0A9X2K3H2"/>
<comment type="caution">
    <text evidence="1">The sequence shown here is derived from an EMBL/GenBank/DDBJ whole genome shotgun (WGS) entry which is preliminary data.</text>
</comment>
<dbReference type="Proteomes" id="UP001139648">
    <property type="component" value="Unassembled WGS sequence"/>
</dbReference>
<accession>A0A9X2K3H2</accession>
<gene>
    <name evidence="1" type="ORF">HD597_005155</name>
</gene>
<organism evidence="1 2">
    <name type="scientific">Nonomuraea thailandensis</name>
    <dbReference type="NCBI Taxonomy" id="1188745"/>
    <lineage>
        <taxon>Bacteria</taxon>
        <taxon>Bacillati</taxon>
        <taxon>Actinomycetota</taxon>
        <taxon>Actinomycetes</taxon>
        <taxon>Streptosporangiales</taxon>
        <taxon>Streptosporangiaceae</taxon>
        <taxon>Nonomuraea</taxon>
    </lineage>
</organism>
<keyword evidence="2" id="KW-1185">Reference proteome</keyword>
<proteinExistence type="predicted"/>
<reference evidence="1" key="1">
    <citation type="submission" date="2022-06" db="EMBL/GenBank/DDBJ databases">
        <title>Sequencing the genomes of 1000 actinobacteria strains.</title>
        <authorList>
            <person name="Klenk H.-P."/>
        </authorList>
    </citation>
    <scope>NUCLEOTIDE SEQUENCE</scope>
    <source>
        <strain evidence="1">DSM 46694</strain>
    </source>
</reference>
<dbReference type="EMBL" id="JAMZEB010000002">
    <property type="protein sequence ID" value="MCP2358135.1"/>
    <property type="molecule type" value="Genomic_DNA"/>
</dbReference>
<sequence>MTGYEVRTTVLHNAGTDLGGVASDVSGALDDLLAAVSADGTIPQDDDISAMIAVSYRTIQEIAAGSIAAAVTALGGYGEGLTSMAATYRGADLEAYRGADLETAAASKAGATWA</sequence>
<protein>
    <submittedName>
        <fullName evidence="1">Uncharacterized protein</fullName>
    </submittedName>
</protein>
<evidence type="ECO:0000313" key="1">
    <source>
        <dbReference type="EMBL" id="MCP2358135.1"/>
    </source>
</evidence>